<gene>
    <name evidence="2" type="ORF">AAAT34_03670</name>
</gene>
<keyword evidence="3" id="KW-1185">Reference proteome</keyword>
<reference evidence="2 3" key="1">
    <citation type="submission" date="2024-04" db="EMBL/GenBank/DDBJ databases">
        <title>Human intestinal bacterial collection.</title>
        <authorList>
            <person name="Pauvert C."/>
            <person name="Hitch T.C.A."/>
            <person name="Clavel T."/>
        </authorList>
    </citation>
    <scope>NUCLEOTIDE SEQUENCE [LARGE SCALE GENOMIC DNA]</scope>
    <source>
        <strain evidence="2 3">CLA-AA-H145</strain>
    </source>
</reference>
<evidence type="ECO:0000256" key="1">
    <source>
        <dbReference type="SAM" id="Phobius"/>
    </source>
</evidence>
<feature type="transmembrane region" description="Helical" evidence="1">
    <location>
        <begin position="16"/>
        <end position="35"/>
    </location>
</feature>
<dbReference type="PANTHER" id="PTHR21180">
    <property type="entry name" value="ENDONUCLEASE/EXONUCLEASE/PHOSPHATASE FAMILY DOMAIN-CONTAINING PROTEIN 1"/>
    <property type="match status" value="1"/>
</dbReference>
<proteinExistence type="predicted"/>
<organism evidence="2 3">
    <name type="scientific">Hallella faecis</name>
    <dbReference type="NCBI Taxonomy" id="2841596"/>
    <lineage>
        <taxon>Bacteria</taxon>
        <taxon>Pseudomonadati</taxon>
        <taxon>Bacteroidota</taxon>
        <taxon>Bacteroidia</taxon>
        <taxon>Bacteroidales</taxon>
        <taxon>Prevotellaceae</taxon>
        <taxon>Hallella</taxon>
    </lineage>
</organism>
<sequence>MKLKDFLYFNRSDRNIVIFFLTLLVVAGTLVSYLGCETDTPLALAPDSLPTADSARPSNRRAATYYSDQGGYYRQDDVRRPERFAFDPNTADSSQLLRLGLRPWQVRSIYRYRAKGGIYRQPSDFARLYGLTQKEYRELEPYIRIGADYQPAADRYATHHEARRDSLKPTYPAKLQLSQTIDLNTADTALLKRVPGIGSYFAREIAHYRQRLGGFYSADQLLEIDDFPEKALSYFVIHDKPAKIAVNRLTLNQLKRHPYINYYQAKAITDYRRLRGPLKSLADLRLLKDFTPEDMERLSHYVEF</sequence>
<evidence type="ECO:0000313" key="3">
    <source>
        <dbReference type="Proteomes" id="UP001487296"/>
    </source>
</evidence>
<dbReference type="EMBL" id="JBBNFP010000008">
    <property type="protein sequence ID" value="MEQ2486152.1"/>
    <property type="molecule type" value="Genomic_DNA"/>
</dbReference>
<dbReference type="RefSeq" id="WP_215759235.1">
    <property type="nucleotide sequence ID" value="NZ_JAHKBE010000008.1"/>
</dbReference>
<dbReference type="InterPro" id="IPR051675">
    <property type="entry name" value="Endo/Exo/Phosphatase_dom_1"/>
</dbReference>
<protein>
    <submittedName>
        <fullName evidence="2">Helix-hairpin-helix domain-containing protein</fullName>
    </submittedName>
</protein>
<keyword evidence="1" id="KW-0472">Membrane</keyword>
<keyword evidence="1" id="KW-0812">Transmembrane</keyword>
<dbReference type="Proteomes" id="UP001487296">
    <property type="component" value="Unassembled WGS sequence"/>
</dbReference>
<dbReference type="InterPro" id="IPR010994">
    <property type="entry name" value="RuvA_2-like"/>
</dbReference>
<accession>A0ABV1FP39</accession>
<keyword evidence="1" id="KW-1133">Transmembrane helix</keyword>
<dbReference type="PANTHER" id="PTHR21180:SF32">
    <property type="entry name" value="ENDONUCLEASE_EXONUCLEASE_PHOSPHATASE FAMILY DOMAIN-CONTAINING PROTEIN 1"/>
    <property type="match status" value="1"/>
</dbReference>
<evidence type="ECO:0000313" key="2">
    <source>
        <dbReference type="EMBL" id="MEQ2486152.1"/>
    </source>
</evidence>
<dbReference type="SUPFAM" id="SSF47781">
    <property type="entry name" value="RuvA domain 2-like"/>
    <property type="match status" value="3"/>
</dbReference>
<name>A0ABV1FP39_9BACT</name>
<comment type="caution">
    <text evidence="2">The sequence shown here is derived from an EMBL/GenBank/DDBJ whole genome shotgun (WGS) entry which is preliminary data.</text>
</comment>
<dbReference type="Pfam" id="PF12836">
    <property type="entry name" value="HHH_3"/>
    <property type="match status" value="2"/>
</dbReference>
<dbReference type="Gene3D" id="1.10.150.280">
    <property type="entry name" value="AF1531-like domain"/>
    <property type="match status" value="2"/>
</dbReference>